<name>A0AA88E074_FICCA</name>
<evidence type="ECO:0000313" key="1">
    <source>
        <dbReference type="EMBL" id="GMN64195.1"/>
    </source>
</evidence>
<organism evidence="1 2">
    <name type="scientific">Ficus carica</name>
    <name type="common">Common fig</name>
    <dbReference type="NCBI Taxonomy" id="3494"/>
    <lineage>
        <taxon>Eukaryota</taxon>
        <taxon>Viridiplantae</taxon>
        <taxon>Streptophyta</taxon>
        <taxon>Embryophyta</taxon>
        <taxon>Tracheophyta</taxon>
        <taxon>Spermatophyta</taxon>
        <taxon>Magnoliopsida</taxon>
        <taxon>eudicotyledons</taxon>
        <taxon>Gunneridae</taxon>
        <taxon>Pentapetalae</taxon>
        <taxon>rosids</taxon>
        <taxon>fabids</taxon>
        <taxon>Rosales</taxon>
        <taxon>Moraceae</taxon>
        <taxon>Ficeae</taxon>
        <taxon>Ficus</taxon>
    </lineage>
</organism>
<sequence length="124" mass="14271">MIVPRGASNWKVVDLIQNRQWDRELISKSFLSMDSEVILNIPLRRSNCPDNLIWHYDSRGLYMIRLGYWVVMEAKGLEGSSNAAVGKAWWGKLWSLKLPSKLKIFLGGLFMESSPVLLFLIEMV</sequence>
<gene>
    <name evidence="1" type="ORF">TIFTF001_033273</name>
</gene>
<dbReference type="AlphaFoldDB" id="A0AA88E074"/>
<comment type="caution">
    <text evidence="1">The sequence shown here is derived from an EMBL/GenBank/DDBJ whole genome shotgun (WGS) entry which is preliminary data.</text>
</comment>
<protein>
    <submittedName>
        <fullName evidence="1">Uncharacterized protein</fullName>
    </submittedName>
</protein>
<keyword evidence="2" id="KW-1185">Reference proteome</keyword>
<dbReference type="EMBL" id="BTGU01000171">
    <property type="protein sequence ID" value="GMN64195.1"/>
    <property type="molecule type" value="Genomic_DNA"/>
</dbReference>
<dbReference type="Proteomes" id="UP001187192">
    <property type="component" value="Unassembled WGS sequence"/>
</dbReference>
<reference evidence="1" key="1">
    <citation type="submission" date="2023-07" db="EMBL/GenBank/DDBJ databases">
        <title>draft genome sequence of fig (Ficus carica).</title>
        <authorList>
            <person name="Takahashi T."/>
            <person name="Nishimura K."/>
        </authorList>
    </citation>
    <scope>NUCLEOTIDE SEQUENCE</scope>
</reference>
<proteinExistence type="predicted"/>
<evidence type="ECO:0000313" key="2">
    <source>
        <dbReference type="Proteomes" id="UP001187192"/>
    </source>
</evidence>
<accession>A0AA88E074</accession>